<keyword evidence="9" id="KW-1071">Ligand-gated ion channel</keyword>
<evidence type="ECO:0000256" key="2">
    <source>
        <dbReference type="ARBA" id="ARBA00022448"/>
    </source>
</evidence>
<dbReference type="EMBL" id="MU069856">
    <property type="protein sequence ID" value="KAF5832687.1"/>
    <property type="molecule type" value="Genomic_DNA"/>
</dbReference>
<proteinExistence type="predicted"/>
<evidence type="ECO:0000256" key="4">
    <source>
        <dbReference type="ARBA" id="ARBA00022989"/>
    </source>
</evidence>
<evidence type="ECO:0000259" key="14">
    <source>
        <dbReference type="Pfam" id="PF00060"/>
    </source>
</evidence>
<reference evidence="15" key="1">
    <citation type="submission" date="2017-08" db="EMBL/GenBank/DDBJ databases">
        <authorList>
            <person name="Polle J.E."/>
            <person name="Barry K."/>
            <person name="Cushman J."/>
            <person name="Schmutz J."/>
            <person name="Tran D."/>
            <person name="Hathwaick L.T."/>
            <person name="Yim W.C."/>
            <person name="Jenkins J."/>
            <person name="Mckie-Krisberg Z.M."/>
            <person name="Prochnik S."/>
            <person name="Lindquist E."/>
            <person name="Dockter R.B."/>
            <person name="Adam C."/>
            <person name="Molina H."/>
            <person name="Bunkerborg J."/>
            <person name="Jin E."/>
            <person name="Buchheim M."/>
            <person name="Magnuson J."/>
        </authorList>
    </citation>
    <scope>NUCLEOTIDE SEQUENCE</scope>
    <source>
        <strain evidence="15">CCAP 19/18</strain>
    </source>
</reference>
<evidence type="ECO:0000256" key="8">
    <source>
        <dbReference type="ARBA" id="ARBA00023180"/>
    </source>
</evidence>
<name>A0ABQ7GDK4_DUNSA</name>
<feature type="compositionally biased region" description="Basic and acidic residues" evidence="11">
    <location>
        <begin position="895"/>
        <end position="912"/>
    </location>
</feature>
<keyword evidence="8" id="KW-0325">Glycoprotein</keyword>
<feature type="compositionally biased region" description="Polar residues" evidence="11">
    <location>
        <begin position="746"/>
        <end position="756"/>
    </location>
</feature>
<evidence type="ECO:0000256" key="10">
    <source>
        <dbReference type="ARBA" id="ARBA00023303"/>
    </source>
</evidence>
<feature type="region of interest" description="Disordered" evidence="11">
    <location>
        <begin position="836"/>
        <end position="912"/>
    </location>
</feature>
<keyword evidence="16" id="KW-1185">Reference proteome</keyword>
<evidence type="ECO:0000256" key="12">
    <source>
        <dbReference type="SAM" id="Phobius"/>
    </source>
</evidence>
<keyword evidence="6 12" id="KW-0472">Membrane</keyword>
<dbReference type="Gene3D" id="1.10.287.70">
    <property type="match status" value="1"/>
</dbReference>
<keyword evidence="3 12" id="KW-0812">Transmembrane</keyword>
<feature type="compositionally biased region" description="Polar residues" evidence="11">
    <location>
        <begin position="613"/>
        <end position="630"/>
    </location>
</feature>
<evidence type="ECO:0000256" key="11">
    <source>
        <dbReference type="SAM" id="MobiDB-lite"/>
    </source>
</evidence>
<feature type="transmembrane region" description="Helical" evidence="12">
    <location>
        <begin position="214"/>
        <end position="241"/>
    </location>
</feature>
<feature type="region of interest" description="Disordered" evidence="11">
    <location>
        <begin position="529"/>
        <end position="808"/>
    </location>
</feature>
<keyword evidence="13" id="KW-0732">Signal</keyword>
<evidence type="ECO:0000313" key="15">
    <source>
        <dbReference type="EMBL" id="KAF5832687.1"/>
    </source>
</evidence>
<keyword evidence="7" id="KW-0675">Receptor</keyword>
<feature type="chain" id="PRO_5045710486" description="Ionotropic glutamate receptor C-terminal domain-containing protein" evidence="13">
    <location>
        <begin position="26"/>
        <end position="912"/>
    </location>
</feature>
<feature type="compositionally biased region" description="Polar residues" evidence="11">
    <location>
        <begin position="681"/>
        <end position="691"/>
    </location>
</feature>
<evidence type="ECO:0000256" key="6">
    <source>
        <dbReference type="ARBA" id="ARBA00023136"/>
    </source>
</evidence>
<feature type="signal peptide" evidence="13">
    <location>
        <begin position="1"/>
        <end position="25"/>
    </location>
</feature>
<gene>
    <name evidence="15" type="ORF">DUNSADRAFT_11368</name>
</gene>
<evidence type="ECO:0000256" key="3">
    <source>
        <dbReference type="ARBA" id="ARBA00022692"/>
    </source>
</evidence>
<feature type="transmembrane region" description="Helical" evidence="12">
    <location>
        <begin position="446"/>
        <end position="467"/>
    </location>
</feature>
<comment type="caution">
    <text evidence="15">The sequence shown here is derived from an EMBL/GenBank/DDBJ whole genome shotgun (WGS) entry which is preliminary data.</text>
</comment>
<evidence type="ECO:0000256" key="1">
    <source>
        <dbReference type="ARBA" id="ARBA00004141"/>
    </source>
</evidence>
<protein>
    <recommendedName>
        <fullName evidence="14">Ionotropic glutamate receptor C-terminal domain-containing protein</fullName>
    </recommendedName>
</protein>
<comment type="subcellular location">
    <subcellularLocation>
        <location evidence="1">Membrane</location>
        <topology evidence="1">Multi-pass membrane protein</topology>
    </subcellularLocation>
</comment>
<feature type="domain" description="Ionotropic glutamate receptor C-terminal" evidence="14">
    <location>
        <begin position="174"/>
        <end position="455"/>
    </location>
</feature>
<dbReference type="InterPro" id="IPR015683">
    <property type="entry name" value="Ionotropic_Glu_rcpt"/>
</dbReference>
<evidence type="ECO:0000256" key="13">
    <source>
        <dbReference type="SAM" id="SignalP"/>
    </source>
</evidence>
<sequence length="912" mass="98854">MAKTGHACLPFLSSLLALLLARASASVVRDWCPTKEAFQRSGNALMALEGKTIKAGASIYPPFSVLNESTGEWSGFDIEVFLEVARRGRFDVEFTRLDSPGQNETWDDVLFTQGREMDIMCTWWGETYVRKNREIAFTYPILEQSLILATPIPERVERSFKEQFWVFLQPFSRDLWLTLLFGNLFTAIVAFILDPHLMLDAWTNAKAERRMSETYYPMSGGMLNWCKYALANVSNFFYQGWVLGTTQDPFKHPRNPWMKMYLMSWTGVLIVVVAAYTAQLTTFLLIDSRPVDSIDSMDEVTDSGLPVCAVDNIPHVSNFFLNSAPSVPVVSIPTVDQAFSGIRSQECAAALAGKSELELMVAKNEKCDMRVVGRAQKVVNGAYPGDTSNCGSFVVHVIGGIVQQIASEGLLDDLWSTYITEPPNCAWGNYQSASKAEQKNKLELKALGGLFVIHAAFASLALVGFLAQKSLRKYEASVDRKNDSFLDGSQHEEEEAWNKVAISSKSMKFSSAQPDGKQLNKGMVSFGRVSTSSKVGDSDCGDSPTGASADRSYSGGGKKFGEMPYNGPDESARQGHPAVPPLALGSGKGKIYPEGQSEPPALPPPEPSPFARGSSQTPLKSSTAQQSSEVSPPKLARHTPVVTSLEFETPSAARRAMQTRLEQRGSAMAPGSPRSGLEASPTVTSSNTMLSSGELMKLQDDLSRANSFSNLAARNSPKHQSSSSGSQELDVGSNSSLGSKEGDNLHPSSMPNPAQHRSTRLGRVSSQDLGGNKLIRVASRSRLSTSSMAGLVPPTELQQQQQQQQQEQLELSAPLFMPRTPAALGLDPVEFLLASNSTEGGAGEAAGQDLPPAMPPAQPPLTDKAAAISSASQASDPAPHVVEQQMLLVSEEDADMVKPFKLEDDERESHAK</sequence>
<dbReference type="Pfam" id="PF00060">
    <property type="entry name" value="Lig_chan"/>
    <property type="match status" value="1"/>
</dbReference>
<evidence type="ECO:0000256" key="9">
    <source>
        <dbReference type="ARBA" id="ARBA00023286"/>
    </source>
</evidence>
<dbReference type="Proteomes" id="UP000815325">
    <property type="component" value="Unassembled WGS sequence"/>
</dbReference>
<dbReference type="Gene3D" id="3.40.190.10">
    <property type="entry name" value="Periplasmic binding protein-like II"/>
    <property type="match status" value="1"/>
</dbReference>
<dbReference type="InterPro" id="IPR001320">
    <property type="entry name" value="Iontro_rcpt_C"/>
</dbReference>
<feature type="transmembrane region" description="Helical" evidence="12">
    <location>
        <begin position="261"/>
        <end position="286"/>
    </location>
</feature>
<organism evidence="15 16">
    <name type="scientific">Dunaliella salina</name>
    <name type="common">Green alga</name>
    <name type="synonym">Protococcus salinus</name>
    <dbReference type="NCBI Taxonomy" id="3046"/>
    <lineage>
        <taxon>Eukaryota</taxon>
        <taxon>Viridiplantae</taxon>
        <taxon>Chlorophyta</taxon>
        <taxon>core chlorophytes</taxon>
        <taxon>Chlorophyceae</taxon>
        <taxon>CS clade</taxon>
        <taxon>Chlamydomonadales</taxon>
        <taxon>Dunaliellaceae</taxon>
        <taxon>Dunaliella</taxon>
    </lineage>
</organism>
<evidence type="ECO:0000256" key="5">
    <source>
        <dbReference type="ARBA" id="ARBA00023065"/>
    </source>
</evidence>
<dbReference type="PANTHER" id="PTHR18966">
    <property type="entry name" value="IONOTROPIC GLUTAMATE RECEPTOR"/>
    <property type="match status" value="1"/>
</dbReference>
<keyword evidence="5" id="KW-0406">Ion transport</keyword>
<keyword evidence="10" id="KW-0407">Ion channel</keyword>
<evidence type="ECO:0000313" key="16">
    <source>
        <dbReference type="Proteomes" id="UP000815325"/>
    </source>
</evidence>
<feature type="compositionally biased region" description="Low complexity" evidence="11">
    <location>
        <begin position="865"/>
        <end position="878"/>
    </location>
</feature>
<dbReference type="SUPFAM" id="SSF53850">
    <property type="entry name" value="Periplasmic binding protein-like II"/>
    <property type="match status" value="1"/>
</dbReference>
<evidence type="ECO:0000256" key="7">
    <source>
        <dbReference type="ARBA" id="ARBA00023170"/>
    </source>
</evidence>
<keyword evidence="4 12" id="KW-1133">Transmembrane helix</keyword>
<feature type="compositionally biased region" description="Low complexity" evidence="11">
    <location>
        <begin position="796"/>
        <end position="808"/>
    </location>
</feature>
<keyword evidence="2" id="KW-0813">Transport</keyword>
<accession>A0ABQ7GDK4</accession>
<feature type="compositionally biased region" description="Polar residues" evidence="11">
    <location>
        <begin position="704"/>
        <end position="713"/>
    </location>
</feature>
<feature type="transmembrane region" description="Helical" evidence="12">
    <location>
        <begin position="175"/>
        <end position="193"/>
    </location>
</feature>